<dbReference type="RefSeq" id="WP_117544950.1">
    <property type="nucleotide sequence ID" value="NZ_JBKUNB010000005.1"/>
</dbReference>
<dbReference type="GO" id="GO:0010181">
    <property type="term" value="F:FMN binding"/>
    <property type="evidence" value="ECO:0007669"/>
    <property type="project" value="InterPro"/>
</dbReference>
<dbReference type="SMART" id="SM00849">
    <property type="entry name" value="Lactamase_B"/>
    <property type="match status" value="1"/>
</dbReference>
<comment type="cofactor">
    <cofactor evidence="1">
        <name>Fe cation</name>
        <dbReference type="ChEBI" id="CHEBI:24875"/>
    </cofactor>
</comment>
<sequence>MYCTRKITDAVTWVGGCDRRLSLFENLFPVPSGVAYNSYLILDEKTALLDTVDSSISRQFLENVLHTLDSRPLDYLVINHMEPDHCANISELLLRFPGLKIVGNAKTLTFIRQFYDMDLEGRTITIKEKDTLPLGRHTLHFYLTPMVHWPEVMMTYEESENILFSADAFGCFGALNGNIFIDELDYTQDWLAEARRYYGNIVGKYGPQVQAALKKLSALEIAVVCPLHGPIWRSDIDLLLDIYARWSSYEPEEHTVALFYGSMYGDSENAVNILAAGLADAGIRKIAVYDISCTHISFLIAEVFRCSHLVLTAPTYNSGIYPAMLNFLHDMKALNLQNRTVALIENGSWAPASGRQMRTLLEEMKQMKILEPVVTIKSSLKEDSLDSLLQLKESLAASLRDGHSFQA</sequence>
<dbReference type="AlphaFoldDB" id="A0A3E3I1P6"/>
<evidence type="ECO:0000313" key="6">
    <source>
        <dbReference type="EMBL" id="RGE58490.1"/>
    </source>
</evidence>
<dbReference type="PANTHER" id="PTHR32145">
    <property type="entry name" value="DIFLAVIN FLAVOPROTEIN A 2-RELATED"/>
    <property type="match status" value="1"/>
</dbReference>
<dbReference type="GO" id="GO:0009055">
    <property type="term" value="F:electron transfer activity"/>
    <property type="evidence" value="ECO:0007669"/>
    <property type="project" value="InterPro"/>
</dbReference>
<comment type="similarity">
    <text evidence="2">In the N-terminal section; belongs to the zinc metallo-hydrolase group 3 family.</text>
</comment>
<protein>
    <submittedName>
        <fullName evidence="6">FprA family A-type flavoprotein</fullName>
    </submittedName>
</protein>
<dbReference type="SUPFAM" id="SSF52218">
    <property type="entry name" value="Flavoproteins"/>
    <property type="match status" value="1"/>
</dbReference>
<dbReference type="InterPro" id="IPR051285">
    <property type="entry name" value="NADH_oxidoreductase_modular"/>
</dbReference>
<evidence type="ECO:0000313" key="7">
    <source>
        <dbReference type="Proteomes" id="UP000260812"/>
    </source>
</evidence>
<accession>A0A3E3I1P6</accession>
<keyword evidence="4" id="KW-0249">Electron transport</keyword>
<dbReference type="Gene3D" id="3.40.50.360">
    <property type="match status" value="1"/>
</dbReference>
<dbReference type="SUPFAM" id="SSF56281">
    <property type="entry name" value="Metallo-hydrolase/oxidoreductase"/>
    <property type="match status" value="1"/>
</dbReference>
<dbReference type="CDD" id="cd07709">
    <property type="entry name" value="flavodiiron_proteins_MBL-fold"/>
    <property type="match status" value="1"/>
</dbReference>
<evidence type="ECO:0000259" key="5">
    <source>
        <dbReference type="PROSITE" id="PS50902"/>
    </source>
</evidence>
<evidence type="ECO:0000256" key="1">
    <source>
        <dbReference type="ARBA" id="ARBA00001962"/>
    </source>
</evidence>
<dbReference type="InterPro" id="IPR029039">
    <property type="entry name" value="Flavoprotein-like_sf"/>
</dbReference>
<evidence type="ECO:0000256" key="2">
    <source>
        <dbReference type="ARBA" id="ARBA00007121"/>
    </source>
</evidence>
<dbReference type="InterPro" id="IPR016440">
    <property type="entry name" value="Rubredoxin-O_OxRdtase"/>
</dbReference>
<feature type="domain" description="Flavodoxin-like" evidence="5">
    <location>
        <begin position="256"/>
        <end position="396"/>
    </location>
</feature>
<dbReference type="PIRSF" id="PIRSF005243">
    <property type="entry name" value="ROO"/>
    <property type="match status" value="1"/>
</dbReference>
<dbReference type="Gene3D" id="3.60.15.10">
    <property type="entry name" value="Ribonuclease Z/Hydroxyacylglutathione hydrolase-like"/>
    <property type="match status" value="1"/>
</dbReference>
<dbReference type="Pfam" id="PF19583">
    <property type="entry name" value="ODP"/>
    <property type="match status" value="1"/>
</dbReference>
<name>A0A3E3I1P6_9FIRM</name>
<dbReference type="Proteomes" id="UP000260812">
    <property type="component" value="Unassembled WGS sequence"/>
</dbReference>
<dbReference type="InterPro" id="IPR045761">
    <property type="entry name" value="ODP_dom"/>
</dbReference>
<dbReference type="PANTHER" id="PTHR32145:SF20">
    <property type="entry name" value="FLAVOPROTEIN"/>
    <property type="match status" value="1"/>
</dbReference>
<organism evidence="6 7">
    <name type="scientific">Eisenbergiella massiliensis</name>
    <dbReference type="NCBI Taxonomy" id="1720294"/>
    <lineage>
        <taxon>Bacteria</taxon>
        <taxon>Bacillati</taxon>
        <taxon>Bacillota</taxon>
        <taxon>Clostridia</taxon>
        <taxon>Lachnospirales</taxon>
        <taxon>Lachnospiraceae</taxon>
        <taxon>Eisenbergiella</taxon>
    </lineage>
</organism>
<comment type="caution">
    <text evidence="6">The sequence shown here is derived from an EMBL/GenBank/DDBJ whole genome shotgun (WGS) entry which is preliminary data.</text>
</comment>
<keyword evidence="7" id="KW-1185">Reference proteome</keyword>
<dbReference type="InterPro" id="IPR008254">
    <property type="entry name" value="Flavodoxin/NO_synth"/>
</dbReference>
<keyword evidence="3" id="KW-0813">Transport</keyword>
<evidence type="ECO:0000256" key="4">
    <source>
        <dbReference type="ARBA" id="ARBA00022982"/>
    </source>
</evidence>
<dbReference type="GeneID" id="97988411"/>
<dbReference type="GO" id="GO:0046872">
    <property type="term" value="F:metal ion binding"/>
    <property type="evidence" value="ECO:0007669"/>
    <property type="project" value="InterPro"/>
</dbReference>
<dbReference type="InterPro" id="IPR036866">
    <property type="entry name" value="RibonucZ/Hydroxyglut_hydro"/>
</dbReference>
<gene>
    <name evidence="6" type="ORF">DXC51_16420</name>
</gene>
<dbReference type="PROSITE" id="PS50902">
    <property type="entry name" value="FLAVODOXIN_LIKE"/>
    <property type="match status" value="1"/>
</dbReference>
<dbReference type="GO" id="GO:0016651">
    <property type="term" value="F:oxidoreductase activity, acting on NAD(P)H"/>
    <property type="evidence" value="ECO:0007669"/>
    <property type="project" value="UniProtKB-ARBA"/>
</dbReference>
<proteinExistence type="inferred from homology"/>
<evidence type="ECO:0000256" key="3">
    <source>
        <dbReference type="ARBA" id="ARBA00022448"/>
    </source>
</evidence>
<dbReference type="EMBL" id="QVLV01000011">
    <property type="protein sequence ID" value="RGE58490.1"/>
    <property type="molecule type" value="Genomic_DNA"/>
</dbReference>
<dbReference type="InterPro" id="IPR001279">
    <property type="entry name" value="Metallo-B-lactamas"/>
</dbReference>
<reference evidence="6" key="1">
    <citation type="submission" date="2018-08" db="EMBL/GenBank/DDBJ databases">
        <title>A genome reference for cultivated species of the human gut microbiota.</title>
        <authorList>
            <person name="Zou Y."/>
            <person name="Xue W."/>
            <person name="Luo G."/>
        </authorList>
    </citation>
    <scope>NUCLEOTIDE SEQUENCE [LARGE SCALE GENOMIC DNA]</scope>
    <source>
        <strain evidence="6">TF05-5AC</strain>
    </source>
</reference>